<keyword evidence="8" id="KW-0732">Signal</keyword>
<dbReference type="GO" id="GO:0046872">
    <property type="term" value="F:metal ion binding"/>
    <property type="evidence" value="ECO:0007669"/>
    <property type="project" value="UniProtKB-KW"/>
</dbReference>
<feature type="signal peptide" evidence="8">
    <location>
        <begin position="1"/>
        <end position="16"/>
    </location>
</feature>
<feature type="chain" id="PRO_5026351250" evidence="8">
    <location>
        <begin position="17"/>
        <end position="94"/>
    </location>
</feature>
<evidence type="ECO:0000259" key="9">
    <source>
        <dbReference type="Pfam" id="PF14537"/>
    </source>
</evidence>
<keyword evidence="6" id="KW-0249">Electron transport</keyword>
<protein>
    <submittedName>
        <fullName evidence="10">Cytochrome c3 family protein</fullName>
    </submittedName>
</protein>
<evidence type="ECO:0000256" key="7">
    <source>
        <dbReference type="ARBA" id="ARBA00023004"/>
    </source>
</evidence>
<dbReference type="Proteomes" id="UP000501602">
    <property type="component" value="Chromosome"/>
</dbReference>
<evidence type="ECO:0000313" key="11">
    <source>
        <dbReference type="Proteomes" id="UP000501602"/>
    </source>
</evidence>
<dbReference type="KEGG" id="fes:HER31_11895"/>
<dbReference type="InterPro" id="IPR036280">
    <property type="entry name" value="Multihaem_cyt_sf"/>
</dbReference>
<keyword evidence="11" id="KW-1185">Reference proteome</keyword>
<evidence type="ECO:0000256" key="2">
    <source>
        <dbReference type="ARBA" id="ARBA00004418"/>
    </source>
</evidence>
<dbReference type="AlphaFoldDB" id="A0A6H1UFX5"/>
<evidence type="ECO:0000256" key="6">
    <source>
        <dbReference type="ARBA" id="ARBA00022982"/>
    </source>
</evidence>
<dbReference type="EMBL" id="CP051180">
    <property type="protein sequence ID" value="QIZ77529.1"/>
    <property type="molecule type" value="Genomic_DNA"/>
</dbReference>
<organism evidence="10 11">
    <name type="scientific">Ferrimonas lipolytica</name>
    <dbReference type="NCBI Taxonomy" id="2724191"/>
    <lineage>
        <taxon>Bacteria</taxon>
        <taxon>Pseudomonadati</taxon>
        <taxon>Pseudomonadota</taxon>
        <taxon>Gammaproteobacteria</taxon>
        <taxon>Alteromonadales</taxon>
        <taxon>Ferrimonadaceae</taxon>
        <taxon>Ferrimonas</taxon>
    </lineage>
</organism>
<accession>A0A6H1UFX5</accession>
<proteinExistence type="predicted"/>
<evidence type="ECO:0000256" key="8">
    <source>
        <dbReference type="SAM" id="SignalP"/>
    </source>
</evidence>
<keyword evidence="3" id="KW-0813">Transport</keyword>
<comment type="subcellular location">
    <subcellularLocation>
        <location evidence="2">Periplasm</location>
    </subcellularLocation>
</comment>
<dbReference type="SUPFAM" id="SSF48695">
    <property type="entry name" value="Multiheme cytochromes"/>
    <property type="match status" value="1"/>
</dbReference>
<keyword evidence="5" id="KW-0479">Metal-binding</keyword>
<keyword evidence="4" id="KW-0349">Heme</keyword>
<dbReference type="RefSeq" id="WP_168660789.1">
    <property type="nucleotide sequence ID" value="NZ_CP051180.1"/>
</dbReference>
<dbReference type="InterPro" id="IPR012286">
    <property type="entry name" value="Tetrahaem_cytochrome"/>
</dbReference>
<evidence type="ECO:0000256" key="1">
    <source>
        <dbReference type="ARBA" id="ARBA00001926"/>
    </source>
</evidence>
<evidence type="ECO:0000313" key="10">
    <source>
        <dbReference type="EMBL" id="QIZ77529.1"/>
    </source>
</evidence>
<dbReference type="Pfam" id="PF14537">
    <property type="entry name" value="Cytochrom_c3_2"/>
    <property type="match status" value="1"/>
</dbReference>
<sequence>MKYLWILLLVGGLAQAQPLADMHTEMGGCESCHQEGEPSDTLTFENGNCVECHSELSEMDDPHAPHQGSLVCSDCHTLHEETDPMTTCSNCHEE</sequence>
<evidence type="ECO:0000256" key="5">
    <source>
        <dbReference type="ARBA" id="ARBA00022723"/>
    </source>
</evidence>
<feature type="domain" description="Tetrahaem cytochrome" evidence="9">
    <location>
        <begin position="22"/>
        <end position="93"/>
    </location>
</feature>
<dbReference type="Gene3D" id="1.10.1130.10">
    <property type="entry name" value="Flavocytochrome C3, Chain A"/>
    <property type="match status" value="1"/>
</dbReference>
<reference evidence="10 11" key="1">
    <citation type="submission" date="2020-04" db="EMBL/GenBank/DDBJ databases">
        <title>Ferrimonas sp. S7 isolated from sea water.</title>
        <authorList>
            <person name="Bae S.S."/>
            <person name="Baek K."/>
        </authorList>
    </citation>
    <scope>NUCLEOTIDE SEQUENCE [LARGE SCALE GENOMIC DNA]</scope>
    <source>
        <strain evidence="10 11">S7</strain>
    </source>
</reference>
<evidence type="ECO:0000256" key="4">
    <source>
        <dbReference type="ARBA" id="ARBA00022617"/>
    </source>
</evidence>
<keyword evidence="7" id="KW-0408">Iron</keyword>
<gene>
    <name evidence="10" type="ORF">HER31_11895</name>
</gene>
<evidence type="ECO:0000256" key="3">
    <source>
        <dbReference type="ARBA" id="ARBA00022448"/>
    </source>
</evidence>
<dbReference type="GO" id="GO:0042597">
    <property type="term" value="C:periplasmic space"/>
    <property type="evidence" value="ECO:0007669"/>
    <property type="project" value="UniProtKB-SubCell"/>
</dbReference>
<name>A0A6H1UFX5_9GAMM</name>
<comment type="cofactor">
    <cofactor evidence="1">
        <name>heme c</name>
        <dbReference type="ChEBI" id="CHEBI:61717"/>
    </cofactor>
</comment>